<sequence>MITPSSETTIITTVSTSCIMNTAAADHNNSENRFSIANCAIESNNRTTTTNKRVATHQCTNVDRQPLLPSQQRTVRYMNHEHHITDQHMTSSLSIQTMNSNKAEVQIRKEEDEEEEENFDKHNLLIGRRLHRIKRRLFLQLTVPSIPPALSTSNSLFSSSASSCCSTTSLVLTVE</sequence>
<dbReference type="Proteomes" id="UP000095751">
    <property type="component" value="Unassembled WGS sequence"/>
</dbReference>
<gene>
    <name evidence="1" type="ORF">FRACYDRAFT_252641</name>
</gene>
<evidence type="ECO:0000313" key="2">
    <source>
        <dbReference type="Proteomes" id="UP000095751"/>
    </source>
</evidence>
<dbReference type="InParanoid" id="A0A1E7EM53"/>
<dbReference type="KEGG" id="fcy:FRACYDRAFT_252641"/>
<proteinExistence type="predicted"/>
<reference evidence="1 2" key="1">
    <citation type="submission" date="2016-09" db="EMBL/GenBank/DDBJ databases">
        <title>Extensive genetic diversity and differential bi-allelic expression allows diatom success in the polar Southern Ocean.</title>
        <authorList>
            <consortium name="DOE Joint Genome Institute"/>
            <person name="Mock T."/>
            <person name="Otillar R.P."/>
            <person name="Strauss J."/>
            <person name="Dupont C."/>
            <person name="Frickenhaus S."/>
            <person name="Maumus F."/>
            <person name="Mcmullan M."/>
            <person name="Sanges R."/>
            <person name="Schmutz J."/>
            <person name="Toseland A."/>
            <person name="Valas R."/>
            <person name="Veluchamy A."/>
            <person name="Ward B.J."/>
            <person name="Allen A."/>
            <person name="Barry K."/>
            <person name="Falciatore A."/>
            <person name="Ferrante M."/>
            <person name="Fortunato A.E."/>
            <person name="Gloeckner G."/>
            <person name="Gruber A."/>
            <person name="Hipkin R."/>
            <person name="Janech M."/>
            <person name="Kroth P."/>
            <person name="Leese F."/>
            <person name="Lindquist E."/>
            <person name="Lyon B.R."/>
            <person name="Martin J."/>
            <person name="Mayer C."/>
            <person name="Parker M."/>
            <person name="Quesneville H."/>
            <person name="Raymond J."/>
            <person name="Uhlig C."/>
            <person name="Valentin K.U."/>
            <person name="Worden A.Z."/>
            <person name="Armbrust E.V."/>
            <person name="Bowler C."/>
            <person name="Green B."/>
            <person name="Moulton V."/>
            <person name="Van Oosterhout C."/>
            <person name="Grigoriev I."/>
        </authorList>
    </citation>
    <scope>NUCLEOTIDE SEQUENCE [LARGE SCALE GENOMIC DNA]</scope>
    <source>
        <strain evidence="1 2">CCMP1102</strain>
    </source>
</reference>
<protein>
    <submittedName>
        <fullName evidence="1">Uncharacterized protein</fullName>
    </submittedName>
</protein>
<accession>A0A1E7EM53</accession>
<dbReference type="EMBL" id="KV784394">
    <property type="protein sequence ID" value="OEU07008.1"/>
    <property type="molecule type" value="Genomic_DNA"/>
</dbReference>
<name>A0A1E7EM53_9STRA</name>
<keyword evidence="2" id="KW-1185">Reference proteome</keyword>
<evidence type="ECO:0000313" key="1">
    <source>
        <dbReference type="EMBL" id="OEU07008.1"/>
    </source>
</evidence>
<dbReference type="AlphaFoldDB" id="A0A1E7EM53"/>
<organism evidence="1 2">
    <name type="scientific">Fragilariopsis cylindrus CCMP1102</name>
    <dbReference type="NCBI Taxonomy" id="635003"/>
    <lineage>
        <taxon>Eukaryota</taxon>
        <taxon>Sar</taxon>
        <taxon>Stramenopiles</taxon>
        <taxon>Ochrophyta</taxon>
        <taxon>Bacillariophyta</taxon>
        <taxon>Bacillariophyceae</taxon>
        <taxon>Bacillariophycidae</taxon>
        <taxon>Bacillariales</taxon>
        <taxon>Bacillariaceae</taxon>
        <taxon>Fragilariopsis</taxon>
    </lineage>
</organism>